<dbReference type="AlphaFoldDB" id="A0AAD9SWN3"/>
<dbReference type="Pfam" id="PF12223">
    <property type="entry name" value="DUF3602"/>
    <property type="match status" value="1"/>
</dbReference>
<dbReference type="EMBL" id="JAUBYV010000008">
    <property type="protein sequence ID" value="KAK2625131.1"/>
    <property type="molecule type" value="Genomic_DNA"/>
</dbReference>
<dbReference type="InterPro" id="IPR053203">
    <property type="entry name" value="Cisplatin_resist-associated"/>
</dbReference>
<keyword evidence="3" id="KW-1185">Reference proteome</keyword>
<feature type="compositionally biased region" description="Polar residues" evidence="1">
    <location>
        <begin position="51"/>
        <end position="60"/>
    </location>
</feature>
<dbReference type="PANTHER" id="PTHR34693:SF2">
    <property type="entry name" value="DUF3602 DOMAIN-CONTAINING PROTEIN"/>
    <property type="match status" value="1"/>
</dbReference>
<evidence type="ECO:0000313" key="2">
    <source>
        <dbReference type="EMBL" id="KAK2625131.1"/>
    </source>
</evidence>
<sequence length="146" mass="15534">MPSNFQVIEPHPTVAKYSYAGRGGAGNTFRAPKTSSGSSARGPASLFENGLPQSKSNFSSGRGGAGNIHKPSERTIFSFDEELALQKTREDKIKDGAVYHIGRGGAGNWTSSRSESSRKDSFSSTGSAASVRSGFFGRLSTHSERR</sequence>
<reference evidence="2" key="1">
    <citation type="submission" date="2023-06" db="EMBL/GenBank/DDBJ databases">
        <title>Draft genome of Marssonina rosae.</title>
        <authorList>
            <person name="Cheng Q."/>
        </authorList>
    </citation>
    <scope>NUCLEOTIDE SEQUENCE</scope>
    <source>
        <strain evidence="2">R4</strain>
    </source>
</reference>
<dbReference type="InterPro" id="IPR022024">
    <property type="entry name" value="DUF3602"/>
</dbReference>
<protein>
    <submittedName>
        <fullName evidence="2">Uncharacterized protein</fullName>
    </submittedName>
</protein>
<evidence type="ECO:0000256" key="1">
    <source>
        <dbReference type="SAM" id="MobiDB-lite"/>
    </source>
</evidence>
<dbReference type="Proteomes" id="UP001285354">
    <property type="component" value="Unassembled WGS sequence"/>
</dbReference>
<name>A0AAD9SWN3_9HELO</name>
<accession>A0AAD9SWN3</accession>
<proteinExistence type="predicted"/>
<feature type="region of interest" description="Disordered" evidence="1">
    <location>
        <begin position="1"/>
        <end position="73"/>
    </location>
</feature>
<comment type="caution">
    <text evidence="2">The sequence shown here is derived from an EMBL/GenBank/DDBJ whole genome shotgun (WGS) entry which is preliminary data.</text>
</comment>
<feature type="region of interest" description="Disordered" evidence="1">
    <location>
        <begin position="100"/>
        <end position="146"/>
    </location>
</feature>
<gene>
    <name evidence="2" type="ORF">QTJ16_005500</name>
</gene>
<organism evidence="2 3">
    <name type="scientific">Diplocarpon rosae</name>
    <dbReference type="NCBI Taxonomy" id="946125"/>
    <lineage>
        <taxon>Eukaryota</taxon>
        <taxon>Fungi</taxon>
        <taxon>Dikarya</taxon>
        <taxon>Ascomycota</taxon>
        <taxon>Pezizomycotina</taxon>
        <taxon>Leotiomycetes</taxon>
        <taxon>Helotiales</taxon>
        <taxon>Drepanopezizaceae</taxon>
        <taxon>Diplocarpon</taxon>
    </lineage>
</organism>
<dbReference type="PANTHER" id="PTHR34693">
    <property type="entry name" value="PROTEIN PAR32"/>
    <property type="match status" value="1"/>
</dbReference>
<evidence type="ECO:0000313" key="3">
    <source>
        <dbReference type="Proteomes" id="UP001285354"/>
    </source>
</evidence>